<reference evidence="4 5" key="1">
    <citation type="submission" date="2022-07" db="EMBL/GenBank/DDBJ databases">
        <title>Mucilaginibacter sp. JC4.</title>
        <authorList>
            <person name="Le V."/>
            <person name="Ko S.-R."/>
            <person name="Ahn C.-Y."/>
            <person name="Oh H.-M."/>
        </authorList>
    </citation>
    <scope>NUCLEOTIDE SEQUENCE [LARGE SCALE GENOMIC DNA]</scope>
    <source>
        <strain evidence="4 5">JC4</strain>
    </source>
</reference>
<dbReference type="Gene3D" id="3.40.50.2300">
    <property type="match status" value="1"/>
</dbReference>
<dbReference type="SMART" id="SM00448">
    <property type="entry name" value="REC"/>
    <property type="match status" value="1"/>
</dbReference>
<dbReference type="Pfam" id="PF00072">
    <property type="entry name" value="Response_reg"/>
    <property type="match status" value="1"/>
</dbReference>
<name>A0ABT1T3P8_9SPHI</name>
<proteinExistence type="predicted"/>
<evidence type="ECO:0000259" key="3">
    <source>
        <dbReference type="PROSITE" id="PS50110"/>
    </source>
</evidence>
<dbReference type="EMBL" id="JANHOH010000002">
    <property type="protein sequence ID" value="MCQ6959187.1"/>
    <property type="molecule type" value="Genomic_DNA"/>
</dbReference>
<evidence type="ECO:0000313" key="5">
    <source>
        <dbReference type="Proteomes" id="UP001204376"/>
    </source>
</evidence>
<dbReference type="PANTHER" id="PTHR44591:SF3">
    <property type="entry name" value="RESPONSE REGULATORY DOMAIN-CONTAINING PROTEIN"/>
    <property type="match status" value="1"/>
</dbReference>
<feature type="modified residue" description="4-aspartylphosphate" evidence="2">
    <location>
        <position position="53"/>
    </location>
</feature>
<sequence>MKTTILLIEDNDDIRENTAELLNLEGYQVMSANCGNQALEMIALTMPDLIICDIKMPGMDGFEVLQSLRSESLTRNIPLIFSSANSEQSDQKIARDLGIENYLVKPYDDKQLFACIKNCLVS</sequence>
<organism evidence="4 5">
    <name type="scientific">Mucilaginibacter aquariorum</name>
    <dbReference type="NCBI Taxonomy" id="2967225"/>
    <lineage>
        <taxon>Bacteria</taxon>
        <taxon>Pseudomonadati</taxon>
        <taxon>Bacteroidota</taxon>
        <taxon>Sphingobacteriia</taxon>
        <taxon>Sphingobacteriales</taxon>
        <taxon>Sphingobacteriaceae</taxon>
        <taxon>Mucilaginibacter</taxon>
    </lineage>
</organism>
<evidence type="ECO:0000256" key="1">
    <source>
        <dbReference type="ARBA" id="ARBA00022553"/>
    </source>
</evidence>
<dbReference type="InterPro" id="IPR011006">
    <property type="entry name" value="CheY-like_superfamily"/>
</dbReference>
<dbReference type="SUPFAM" id="SSF52172">
    <property type="entry name" value="CheY-like"/>
    <property type="match status" value="1"/>
</dbReference>
<dbReference type="InterPro" id="IPR001789">
    <property type="entry name" value="Sig_transdc_resp-reg_receiver"/>
</dbReference>
<dbReference type="RefSeq" id="WP_256539374.1">
    <property type="nucleotide sequence ID" value="NZ_JANHOH010000002.1"/>
</dbReference>
<dbReference type="PANTHER" id="PTHR44591">
    <property type="entry name" value="STRESS RESPONSE REGULATOR PROTEIN 1"/>
    <property type="match status" value="1"/>
</dbReference>
<gene>
    <name evidence="4" type="ORF">NPE20_14515</name>
</gene>
<dbReference type="CDD" id="cd17574">
    <property type="entry name" value="REC_OmpR"/>
    <property type="match status" value="1"/>
</dbReference>
<dbReference type="Proteomes" id="UP001204376">
    <property type="component" value="Unassembled WGS sequence"/>
</dbReference>
<comment type="caution">
    <text evidence="4">The sequence shown here is derived from an EMBL/GenBank/DDBJ whole genome shotgun (WGS) entry which is preliminary data.</text>
</comment>
<dbReference type="InterPro" id="IPR050595">
    <property type="entry name" value="Bact_response_regulator"/>
</dbReference>
<evidence type="ECO:0000313" key="4">
    <source>
        <dbReference type="EMBL" id="MCQ6959187.1"/>
    </source>
</evidence>
<keyword evidence="1 2" id="KW-0597">Phosphoprotein</keyword>
<keyword evidence="5" id="KW-1185">Reference proteome</keyword>
<dbReference type="PROSITE" id="PS50110">
    <property type="entry name" value="RESPONSE_REGULATORY"/>
    <property type="match status" value="1"/>
</dbReference>
<protein>
    <submittedName>
        <fullName evidence="4">Response regulator</fullName>
    </submittedName>
</protein>
<accession>A0ABT1T3P8</accession>
<feature type="domain" description="Response regulatory" evidence="3">
    <location>
        <begin position="4"/>
        <end position="120"/>
    </location>
</feature>
<evidence type="ECO:0000256" key="2">
    <source>
        <dbReference type="PROSITE-ProRule" id="PRU00169"/>
    </source>
</evidence>